<dbReference type="InterPro" id="IPR013105">
    <property type="entry name" value="TPR_2"/>
</dbReference>
<feature type="domain" description="STI1/HOP DP" evidence="5">
    <location>
        <begin position="134"/>
        <end position="185"/>
    </location>
</feature>
<organism evidence="6 7">
    <name type="scientific">Dreissena polymorpha</name>
    <name type="common">Zebra mussel</name>
    <name type="synonym">Mytilus polymorpha</name>
    <dbReference type="NCBI Taxonomy" id="45954"/>
    <lineage>
        <taxon>Eukaryota</taxon>
        <taxon>Metazoa</taxon>
        <taxon>Spiralia</taxon>
        <taxon>Lophotrochozoa</taxon>
        <taxon>Mollusca</taxon>
        <taxon>Bivalvia</taxon>
        <taxon>Autobranchia</taxon>
        <taxon>Heteroconchia</taxon>
        <taxon>Euheterodonta</taxon>
        <taxon>Imparidentia</taxon>
        <taxon>Neoheterodontei</taxon>
        <taxon>Myida</taxon>
        <taxon>Dreissenoidea</taxon>
        <taxon>Dreissenidae</taxon>
        <taxon>Dreissena</taxon>
    </lineage>
</organism>
<evidence type="ECO:0000259" key="5">
    <source>
        <dbReference type="Pfam" id="PF17830"/>
    </source>
</evidence>
<gene>
    <name evidence="6" type="ORF">DPMN_087728</name>
</gene>
<evidence type="ECO:0000256" key="1">
    <source>
        <dbReference type="ARBA" id="ARBA00022737"/>
    </source>
</evidence>
<keyword evidence="1" id="KW-0677">Repeat</keyword>
<dbReference type="SUPFAM" id="SSF48452">
    <property type="entry name" value="TPR-like"/>
    <property type="match status" value="2"/>
</dbReference>
<feature type="compositionally biased region" description="Basic and acidic residues" evidence="4">
    <location>
        <begin position="219"/>
        <end position="231"/>
    </location>
</feature>
<feature type="region of interest" description="Disordered" evidence="4">
    <location>
        <begin position="194"/>
        <end position="260"/>
    </location>
</feature>
<dbReference type="Proteomes" id="UP000828390">
    <property type="component" value="Unassembled WGS sequence"/>
</dbReference>
<dbReference type="Gene3D" id="1.10.260.100">
    <property type="match status" value="1"/>
</dbReference>
<feature type="region of interest" description="Disordered" evidence="4">
    <location>
        <begin position="115"/>
        <end position="137"/>
    </location>
</feature>
<dbReference type="PROSITE" id="PS50005">
    <property type="entry name" value="TPR"/>
    <property type="match status" value="3"/>
</dbReference>
<dbReference type="InterPro" id="IPR019734">
    <property type="entry name" value="TPR_rpt"/>
</dbReference>
<comment type="caution">
    <text evidence="6">The sequence shown here is derived from an EMBL/GenBank/DDBJ whole genome shotgun (WGS) entry which is preliminary data.</text>
</comment>
<evidence type="ECO:0000256" key="4">
    <source>
        <dbReference type="SAM" id="MobiDB-lite"/>
    </source>
</evidence>
<dbReference type="PANTHER" id="PTHR22904:SF523">
    <property type="entry name" value="STRESS-INDUCED-PHOSPHOPROTEIN 1"/>
    <property type="match status" value="1"/>
</dbReference>
<accession>A0A9D4QWM6</accession>
<evidence type="ECO:0000313" key="6">
    <source>
        <dbReference type="EMBL" id="KAH3845447.1"/>
    </source>
</evidence>
<feature type="repeat" description="TPR" evidence="3">
    <location>
        <begin position="72"/>
        <end position="105"/>
    </location>
</feature>
<proteinExistence type="predicted"/>
<dbReference type="InterPro" id="IPR041243">
    <property type="entry name" value="STI1/HOP_DP"/>
</dbReference>
<feature type="repeat" description="TPR" evidence="3">
    <location>
        <begin position="253"/>
        <end position="286"/>
    </location>
</feature>
<name>A0A9D4QWM6_DREPO</name>
<dbReference type="Pfam" id="PF13181">
    <property type="entry name" value="TPR_8"/>
    <property type="match status" value="2"/>
</dbReference>
<dbReference type="PANTHER" id="PTHR22904">
    <property type="entry name" value="TPR REPEAT CONTAINING PROTEIN"/>
    <property type="match status" value="1"/>
</dbReference>
<dbReference type="Pfam" id="PF07719">
    <property type="entry name" value="TPR_2"/>
    <property type="match status" value="1"/>
</dbReference>
<evidence type="ECO:0000256" key="2">
    <source>
        <dbReference type="ARBA" id="ARBA00022803"/>
    </source>
</evidence>
<dbReference type="EMBL" id="JAIWYP010000003">
    <property type="protein sequence ID" value="KAH3845447.1"/>
    <property type="molecule type" value="Genomic_DNA"/>
</dbReference>
<reference evidence="6" key="1">
    <citation type="journal article" date="2019" name="bioRxiv">
        <title>The Genome of the Zebra Mussel, Dreissena polymorpha: A Resource for Invasive Species Research.</title>
        <authorList>
            <person name="McCartney M.A."/>
            <person name="Auch B."/>
            <person name="Kono T."/>
            <person name="Mallez S."/>
            <person name="Zhang Y."/>
            <person name="Obille A."/>
            <person name="Becker A."/>
            <person name="Abrahante J.E."/>
            <person name="Garbe J."/>
            <person name="Badalamenti J.P."/>
            <person name="Herman A."/>
            <person name="Mangelson H."/>
            <person name="Liachko I."/>
            <person name="Sullivan S."/>
            <person name="Sone E.D."/>
            <person name="Koren S."/>
            <person name="Silverstein K.A.T."/>
            <person name="Beckman K.B."/>
            <person name="Gohl D.M."/>
        </authorList>
    </citation>
    <scope>NUCLEOTIDE SEQUENCE</scope>
    <source>
        <strain evidence="6">Duluth1</strain>
        <tissue evidence="6">Whole animal</tissue>
    </source>
</reference>
<feature type="compositionally biased region" description="Polar residues" evidence="4">
    <location>
        <begin position="207"/>
        <end position="217"/>
    </location>
</feature>
<dbReference type="InterPro" id="IPR011990">
    <property type="entry name" value="TPR-like_helical_dom_sf"/>
</dbReference>
<evidence type="ECO:0000256" key="3">
    <source>
        <dbReference type="PROSITE-ProRule" id="PRU00339"/>
    </source>
</evidence>
<dbReference type="GO" id="GO:0051879">
    <property type="term" value="F:Hsp90 protein binding"/>
    <property type="evidence" value="ECO:0007669"/>
    <property type="project" value="TreeGrafter"/>
</dbReference>
<protein>
    <recommendedName>
        <fullName evidence="5">STI1/HOP DP domain-containing protein</fullName>
    </recommendedName>
</protein>
<dbReference type="SMART" id="SM00028">
    <property type="entry name" value="TPR"/>
    <property type="match status" value="3"/>
</dbReference>
<feature type="repeat" description="TPR" evidence="3">
    <location>
        <begin position="36"/>
        <end position="69"/>
    </location>
</feature>
<dbReference type="Pfam" id="PF17830">
    <property type="entry name" value="STI1-HOP_DP"/>
    <property type="match status" value="1"/>
</dbReference>
<keyword evidence="7" id="KW-1185">Reference proteome</keyword>
<sequence length="316" mass="35105">MRPNFVAVVAASRKPESKYDEALRLYTEALSLDTSAVLYSNRSAAYSKAGNHLKALEDAEKAIELKPDWVKVHQYVLAGTALCYLKRYEEAKIAFEEGLKIEPDNEQMLSGLDEAESHLTGPGGSQPLRNPFQDPNAVSKLENHPKTAQFMKDPMFRTKILMMQQSGSMQNINDPRLIQCLGVLLNMDFSMMDGKDLPDDDDDMPPTTASKPQSPSRNEGAKKAYTSDHKQTNSKADSMSNEQKQTPPKPSPAVAAKEKGNNAYKAKNFEEALKFYDEAIALDPSDMTYLNNKAATCEKAVDVGRENRADYKIIAK</sequence>
<evidence type="ECO:0000313" key="7">
    <source>
        <dbReference type="Proteomes" id="UP000828390"/>
    </source>
</evidence>
<dbReference type="Gene3D" id="1.25.40.10">
    <property type="entry name" value="Tetratricopeptide repeat domain"/>
    <property type="match status" value="2"/>
</dbReference>
<reference evidence="6" key="2">
    <citation type="submission" date="2020-11" db="EMBL/GenBank/DDBJ databases">
        <authorList>
            <person name="McCartney M.A."/>
            <person name="Auch B."/>
            <person name="Kono T."/>
            <person name="Mallez S."/>
            <person name="Becker A."/>
            <person name="Gohl D.M."/>
            <person name="Silverstein K.A.T."/>
            <person name="Koren S."/>
            <person name="Bechman K.B."/>
            <person name="Herman A."/>
            <person name="Abrahante J.E."/>
            <person name="Garbe J."/>
        </authorList>
    </citation>
    <scope>NUCLEOTIDE SEQUENCE</scope>
    <source>
        <strain evidence="6">Duluth1</strain>
        <tissue evidence="6">Whole animal</tissue>
    </source>
</reference>
<dbReference type="AlphaFoldDB" id="A0A9D4QWM6"/>
<feature type="compositionally biased region" description="Polar residues" evidence="4">
    <location>
        <begin position="233"/>
        <end position="246"/>
    </location>
</feature>
<keyword evidence="2 3" id="KW-0802">TPR repeat</keyword>